<accession>W7T2J6</accession>
<dbReference type="AlphaFoldDB" id="W7T2J6"/>
<evidence type="ECO:0000256" key="1">
    <source>
        <dbReference type="SAM" id="MobiDB-lite"/>
    </source>
</evidence>
<dbReference type="PROSITE" id="PS51011">
    <property type="entry name" value="ARID"/>
    <property type="match status" value="1"/>
</dbReference>
<dbReference type="Gene3D" id="1.10.150.60">
    <property type="entry name" value="ARID DNA-binding domain"/>
    <property type="match status" value="1"/>
</dbReference>
<feature type="region of interest" description="Disordered" evidence="1">
    <location>
        <begin position="1"/>
        <end position="100"/>
    </location>
</feature>
<name>W7T2J6_9STRA</name>
<feature type="compositionally biased region" description="Basic and acidic residues" evidence="1">
    <location>
        <begin position="197"/>
        <end position="206"/>
    </location>
</feature>
<feature type="compositionally biased region" description="Basic and acidic residues" evidence="1">
    <location>
        <begin position="39"/>
        <end position="67"/>
    </location>
</feature>
<evidence type="ECO:0000313" key="4">
    <source>
        <dbReference type="Proteomes" id="UP000019335"/>
    </source>
</evidence>
<dbReference type="Proteomes" id="UP000019335">
    <property type="component" value="Unassembled WGS sequence"/>
</dbReference>
<sequence>MFKRGTPLAGPIPRPMLAKGASRAPPPTAPTARASQSEEDLHPVRHPEKPEHADARATEKTGEEKIPTRPVRPRREKYRSGTATSAPAPGPAPPALSPPAPPPLNLYALYKAVVTKRGGWAHVASTEAWEEIAEEVGVEGGMGRRLRALYRDIMNPFEEWQATRRKAVTPAQSIASPESGAGGSEKWEGGVQGGREAGVEGGREGEGQVSSPPPGKLEGGV</sequence>
<dbReference type="GO" id="GO:0003677">
    <property type="term" value="F:DNA binding"/>
    <property type="evidence" value="ECO:0007669"/>
    <property type="project" value="UniProtKB-KW"/>
</dbReference>
<protein>
    <submittedName>
        <fullName evidence="3">ARID/BRIGHT DNA-binding domain protein</fullName>
    </submittedName>
</protein>
<dbReference type="Pfam" id="PF01388">
    <property type="entry name" value="ARID"/>
    <property type="match status" value="1"/>
</dbReference>
<dbReference type="InterPro" id="IPR036431">
    <property type="entry name" value="ARID_dom_sf"/>
</dbReference>
<dbReference type="InterPro" id="IPR001606">
    <property type="entry name" value="ARID_dom"/>
</dbReference>
<gene>
    <name evidence="3" type="ORF">Naga_101091g1</name>
</gene>
<feature type="domain" description="ARID" evidence="2">
    <location>
        <begin position="72"/>
        <end position="162"/>
    </location>
</feature>
<feature type="compositionally biased region" description="Pro residues" evidence="1">
    <location>
        <begin position="88"/>
        <end position="100"/>
    </location>
</feature>
<dbReference type="SMART" id="SM01014">
    <property type="entry name" value="ARID"/>
    <property type="match status" value="1"/>
</dbReference>
<organism evidence="3 4">
    <name type="scientific">Nannochloropsis gaditana</name>
    <dbReference type="NCBI Taxonomy" id="72520"/>
    <lineage>
        <taxon>Eukaryota</taxon>
        <taxon>Sar</taxon>
        <taxon>Stramenopiles</taxon>
        <taxon>Ochrophyta</taxon>
        <taxon>Eustigmatophyceae</taxon>
        <taxon>Eustigmatales</taxon>
        <taxon>Monodopsidaceae</taxon>
        <taxon>Nannochloropsis</taxon>
    </lineage>
</organism>
<keyword evidence="4" id="KW-1185">Reference proteome</keyword>
<comment type="caution">
    <text evidence="3">The sequence shown here is derived from an EMBL/GenBank/DDBJ whole genome shotgun (WGS) entry which is preliminary data.</text>
</comment>
<keyword evidence="3" id="KW-0238">DNA-binding</keyword>
<dbReference type="EMBL" id="AZIL01002522">
    <property type="protein sequence ID" value="EWM21300.1"/>
    <property type="molecule type" value="Genomic_DNA"/>
</dbReference>
<dbReference type="SUPFAM" id="SSF46774">
    <property type="entry name" value="ARID-like"/>
    <property type="match status" value="1"/>
</dbReference>
<reference evidence="3 4" key="1">
    <citation type="journal article" date="2014" name="Mol. Plant">
        <title>Chromosome Scale Genome Assembly and Transcriptome Profiling of Nannochloropsis gaditana in Nitrogen Depletion.</title>
        <authorList>
            <person name="Corteggiani Carpinelli E."/>
            <person name="Telatin A."/>
            <person name="Vitulo N."/>
            <person name="Forcato C."/>
            <person name="D'Angelo M."/>
            <person name="Schiavon R."/>
            <person name="Vezzi A."/>
            <person name="Giacometti G.M."/>
            <person name="Morosinotto T."/>
            <person name="Valle G."/>
        </authorList>
    </citation>
    <scope>NUCLEOTIDE SEQUENCE [LARGE SCALE GENOMIC DNA]</scope>
    <source>
        <strain evidence="3 4">B-31</strain>
    </source>
</reference>
<feature type="non-terminal residue" evidence="3">
    <location>
        <position position="221"/>
    </location>
</feature>
<evidence type="ECO:0000259" key="2">
    <source>
        <dbReference type="PROSITE" id="PS51011"/>
    </source>
</evidence>
<evidence type="ECO:0000313" key="3">
    <source>
        <dbReference type="EMBL" id="EWM21300.1"/>
    </source>
</evidence>
<proteinExistence type="predicted"/>
<feature type="region of interest" description="Disordered" evidence="1">
    <location>
        <begin position="168"/>
        <end position="221"/>
    </location>
</feature>
<dbReference type="CDD" id="cd16100">
    <property type="entry name" value="ARID"/>
    <property type="match status" value="1"/>
</dbReference>